<accession>A0ABW0JVZ8</accession>
<sequence length="73" mass="7875">MTQPARWRSNGFRRREGGFDKLADPRGAGVTITPYPGTPLPDSDNNQLRRSSGSGRRSINPSATSCAAATRID</sequence>
<protein>
    <submittedName>
        <fullName evidence="2">Uncharacterized protein</fullName>
    </submittedName>
</protein>
<name>A0ABW0JVZ8_9GAMM</name>
<dbReference type="RefSeq" id="WP_377340328.1">
    <property type="nucleotide sequence ID" value="NZ_JALBWS010000012.1"/>
</dbReference>
<comment type="caution">
    <text evidence="2">The sequence shown here is derived from an EMBL/GenBank/DDBJ whole genome shotgun (WGS) entry which is preliminary data.</text>
</comment>
<feature type="compositionally biased region" description="Low complexity" evidence="1">
    <location>
        <begin position="49"/>
        <end position="58"/>
    </location>
</feature>
<evidence type="ECO:0000313" key="3">
    <source>
        <dbReference type="Proteomes" id="UP001596018"/>
    </source>
</evidence>
<reference evidence="3" key="1">
    <citation type="journal article" date="2019" name="Int. J. Syst. Evol. Microbiol.">
        <title>The Global Catalogue of Microorganisms (GCM) 10K type strain sequencing project: providing services to taxonomists for standard genome sequencing and annotation.</title>
        <authorList>
            <consortium name="The Broad Institute Genomics Platform"/>
            <consortium name="The Broad Institute Genome Sequencing Center for Infectious Disease"/>
            <person name="Wu L."/>
            <person name="Ma J."/>
        </authorList>
    </citation>
    <scope>NUCLEOTIDE SEQUENCE [LARGE SCALE GENOMIC DNA]</scope>
    <source>
        <strain evidence="3">KACC 12822</strain>
    </source>
</reference>
<dbReference type="EMBL" id="JBHSMM010000001">
    <property type="protein sequence ID" value="MFC5440037.1"/>
    <property type="molecule type" value="Genomic_DNA"/>
</dbReference>
<feature type="compositionally biased region" description="Basic and acidic residues" evidence="1">
    <location>
        <begin position="13"/>
        <end position="24"/>
    </location>
</feature>
<feature type="region of interest" description="Disordered" evidence="1">
    <location>
        <begin position="1"/>
        <end position="73"/>
    </location>
</feature>
<proteinExistence type="predicted"/>
<evidence type="ECO:0000313" key="2">
    <source>
        <dbReference type="EMBL" id="MFC5440037.1"/>
    </source>
</evidence>
<evidence type="ECO:0000256" key="1">
    <source>
        <dbReference type="SAM" id="MobiDB-lite"/>
    </source>
</evidence>
<organism evidence="2 3">
    <name type="scientific">Rhodanobacter ginsenosidimutans</name>
    <dbReference type="NCBI Taxonomy" id="490571"/>
    <lineage>
        <taxon>Bacteria</taxon>
        <taxon>Pseudomonadati</taxon>
        <taxon>Pseudomonadota</taxon>
        <taxon>Gammaproteobacteria</taxon>
        <taxon>Lysobacterales</taxon>
        <taxon>Rhodanobacteraceae</taxon>
        <taxon>Rhodanobacter</taxon>
    </lineage>
</organism>
<dbReference type="Proteomes" id="UP001596018">
    <property type="component" value="Unassembled WGS sequence"/>
</dbReference>
<keyword evidence="3" id="KW-1185">Reference proteome</keyword>
<gene>
    <name evidence="2" type="ORF">ACFPK0_08450</name>
</gene>